<dbReference type="PANTHER" id="PTHR46211:SF14">
    <property type="entry name" value="GLYCEROPHOSPHODIESTER PHOSPHODIESTERASE"/>
    <property type="match status" value="1"/>
</dbReference>
<dbReference type="EMBL" id="JOKJ01000002">
    <property type="protein sequence ID" value="KEQ10453.1"/>
    <property type="molecule type" value="Genomic_DNA"/>
</dbReference>
<keyword evidence="3" id="KW-1185">Reference proteome</keyword>
<name>A0A922P4Q1_9HYPH</name>
<dbReference type="InterPro" id="IPR017946">
    <property type="entry name" value="PLC-like_Pdiesterase_TIM-brl"/>
</dbReference>
<dbReference type="GO" id="GO:0008081">
    <property type="term" value="F:phosphoric diester hydrolase activity"/>
    <property type="evidence" value="ECO:0007669"/>
    <property type="project" value="InterPro"/>
</dbReference>
<dbReference type="OrthoDB" id="8418918at2"/>
<dbReference type="SUPFAM" id="SSF51695">
    <property type="entry name" value="PLC-like phosphodiesterases"/>
    <property type="match status" value="1"/>
</dbReference>
<evidence type="ECO:0000313" key="3">
    <source>
        <dbReference type="Proteomes" id="UP000052167"/>
    </source>
</evidence>
<dbReference type="Pfam" id="PF03009">
    <property type="entry name" value="GDPD"/>
    <property type="match status" value="1"/>
</dbReference>
<proteinExistence type="predicted"/>
<dbReference type="InterPro" id="IPR030395">
    <property type="entry name" value="GP_PDE_dom"/>
</dbReference>
<protein>
    <submittedName>
        <fullName evidence="2">Glycerophosphodiester phosphodiesterase</fullName>
    </submittedName>
</protein>
<gene>
    <name evidence="2" type="ORF">GV68_09260</name>
</gene>
<feature type="domain" description="GP-PDE" evidence="1">
    <location>
        <begin position="6"/>
        <end position="278"/>
    </location>
</feature>
<comment type="caution">
    <text evidence="2">The sequence shown here is derived from an EMBL/GenBank/DDBJ whole genome shotgun (WGS) entry which is preliminary data.</text>
</comment>
<accession>A0A922P4Q1</accession>
<dbReference type="RefSeq" id="WP_037163887.1">
    <property type="nucleotide sequence ID" value="NZ_CAJXID010000008.1"/>
</dbReference>
<dbReference type="AlphaFoldDB" id="A0A922P4Q1"/>
<evidence type="ECO:0000259" key="1">
    <source>
        <dbReference type="PROSITE" id="PS51704"/>
    </source>
</evidence>
<dbReference type="PROSITE" id="PS51704">
    <property type="entry name" value="GP_PDE"/>
    <property type="match status" value="1"/>
</dbReference>
<reference evidence="2 3" key="1">
    <citation type="submission" date="2014-06" db="EMBL/GenBank/DDBJ databases">
        <title>Rhizobium pelagicum/R2-400B4.</title>
        <authorList>
            <person name="Kimes N.E."/>
            <person name="Lopez-Perez M."/>
        </authorList>
    </citation>
    <scope>NUCLEOTIDE SEQUENCE [LARGE SCALE GENOMIC DNA]</scope>
    <source>
        <strain evidence="2 3">R2-400B4</strain>
    </source>
</reference>
<sequence length="284" mass="31232">MSDCQGLAISHAGHATRLKWHRLRRRLDDPLFSAAVMKDGFRLGASVELDLKVRADGGFVVLHDDVLEGETTGQGPVRDASAADLRKLQMKVGGEALTLSEDLADMLPTAHPHALLQFDMKDDLASIGERGLDHLTGHFRHLGQHVIVSASDLDLILAIKKRMPDLRRGIDPTDQLVDLLHGEGLSAVEKALIADITGPTEPETIYLAWPLLLDAARQGLDMIGICHNHGKIVDAWTYNLRDPAQGFSEGEWQEFRSLMALRPDQITTDEPLATEQAWADRTAP</sequence>
<dbReference type="Proteomes" id="UP000052167">
    <property type="component" value="Unassembled WGS sequence"/>
</dbReference>
<organism evidence="2 3">
    <name type="scientific">Pseudorhizobium pelagicum</name>
    <dbReference type="NCBI Taxonomy" id="1509405"/>
    <lineage>
        <taxon>Bacteria</taxon>
        <taxon>Pseudomonadati</taxon>
        <taxon>Pseudomonadota</taxon>
        <taxon>Alphaproteobacteria</taxon>
        <taxon>Hyphomicrobiales</taxon>
        <taxon>Rhizobiaceae</taxon>
        <taxon>Rhizobium/Agrobacterium group</taxon>
        <taxon>Pseudorhizobium</taxon>
    </lineage>
</organism>
<dbReference type="PANTHER" id="PTHR46211">
    <property type="entry name" value="GLYCEROPHOSPHORYL DIESTER PHOSPHODIESTERASE"/>
    <property type="match status" value="1"/>
</dbReference>
<evidence type="ECO:0000313" key="2">
    <source>
        <dbReference type="EMBL" id="KEQ10453.1"/>
    </source>
</evidence>
<dbReference type="Gene3D" id="3.20.20.190">
    <property type="entry name" value="Phosphatidylinositol (PI) phosphodiesterase"/>
    <property type="match status" value="1"/>
</dbReference>
<dbReference type="GO" id="GO:0006629">
    <property type="term" value="P:lipid metabolic process"/>
    <property type="evidence" value="ECO:0007669"/>
    <property type="project" value="InterPro"/>
</dbReference>